<dbReference type="AlphaFoldDB" id="A0A671LZN9"/>
<sequence length="307" mass="34013">MGLMQLSRPKRSQLDIFHRKLEGFISMTLNYIMLYIVHLKILSFSCFAAPPVPFNTSSTPSSPLRHSSVGHVPDLTHPEDGYTEPPAARSSSHMPSSSMDQISAMFLSNEHSFRPTFRLGNTGTGPIPCSAAQLHILTLLEHVKEQQMQLAAAVNNLSARLGTETPVAEMPHHISIPLATMPEVEEFEEWLKDSRNAQAKQNMISALGGIGGQNTKKVTWNILSSVFSDAVAKQINWKGVNGKKCFKEMQTRSLLIRAVRNNQCFTSATDSEIDSHNIRWFDLASDRGGGRKERARAKEALTEMPGN</sequence>
<evidence type="ECO:0000313" key="3">
    <source>
        <dbReference type="Ensembl" id="ENSSANP00000024829.1"/>
    </source>
</evidence>
<feature type="region of interest" description="Disordered" evidence="1">
    <location>
        <begin position="56"/>
        <end position="96"/>
    </location>
</feature>
<gene>
    <name evidence="3" type="primary">LOC107657617</name>
</gene>
<feature type="domain" description="DUF4806" evidence="2">
    <location>
        <begin position="174"/>
        <end position="250"/>
    </location>
</feature>
<proteinExistence type="predicted"/>
<accession>A0A671LZN9</accession>
<dbReference type="PANTHER" id="PTHR34153">
    <property type="entry name" value="SI:CH211-262H13.3-RELATED-RELATED"/>
    <property type="match status" value="1"/>
</dbReference>
<evidence type="ECO:0000259" key="2">
    <source>
        <dbReference type="Pfam" id="PF16064"/>
    </source>
</evidence>
<name>A0A671LZN9_9TELE</name>
<dbReference type="Proteomes" id="UP000472260">
    <property type="component" value="Unassembled WGS sequence"/>
</dbReference>
<dbReference type="Ensembl" id="ENSSANT00000026445.1">
    <property type="protein sequence ID" value="ENSSANP00000024829.1"/>
    <property type="gene ID" value="ENSSANG00000012788.1"/>
</dbReference>
<evidence type="ECO:0000313" key="4">
    <source>
        <dbReference type="Proteomes" id="UP000472260"/>
    </source>
</evidence>
<reference evidence="3" key="2">
    <citation type="submission" date="2025-09" db="UniProtKB">
        <authorList>
            <consortium name="Ensembl"/>
        </authorList>
    </citation>
    <scope>IDENTIFICATION</scope>
</reference>
<dbReference type="Pfam" id="PF16064">
    <property type="entry name" value="DUF4806"/>
    <property type="match status" value="1"/>
</dbReference>
<keyword evidence="4" id="KW-1185">Reference proteome</keyword>
<dbReference type="PANTHER" id="PTHR34153:SF2">
    <property type="entry name" value="SI:CH211-262H13.3-RELATED"/>
    <property type="match status" value="1"/>
</dbReference>
<organism evidence="3 4">
    <name type="scientific">Sinocyclocheilus anshuiensis</name>
    <dbReference type="NCBI Taxonomy" id="1608454"/>
    <lineage>
        <taxon>Eukaryota</taxon>
        <taxon>Metazoa</taxon>
        <taxon>Chordata</taxon>
        <taxon>Craniata</taxon>
        <taxon>Vertebrata</taxon>
        <taxon>Euteleostomi</taxon>
        <taxon>Actinopterygii</taxon>
        <taxon>Neopterygii</taxon>
        <taxon>Teleostei</taxon>
        <taxon>Ostariophysi</taxon>
        <taxon>Cypriniformes</taxon>
        <taxon>Cyprinidae</taxon>
        <taxon>Cyprininae</taxon>
        <taxon>Sinocyclocheilus</taxon>
    </lineage>
</organism>
<protein>
    <submittedName>
        <fullName evidence="3">Uncharacterized LOC107657617</fullName>
    </submittedName>
</protein>
<evidence type="ECO:0000256" key="1">
    <source>
        <dbReference type="SAM" id="MobiDB-lite"/>
    </source>
</evidence>
<reference evidence="3" key="1">
    <citation type="submission" date="2025-08" db="UniProtKB">
        <authorList>
            <consortium name="Ensembl"/>
        </authorList>
    </citation>
    <scope>IDENTIFICATION</scope>
</reference>
<dbReference type="InterPro" id="IPR032071">
    <property type="entry name" value="DUF4806"/>
</dbReference>